<accession>A0A0C9V4L8</accession>
<feature type="transmembrane region" description="Helical" evidence="9">
    <location>
        <begin position="398"/>
        <end position="419"/>
    </location>
</feature>
<dbReference type="GO" id="GO:0005886">
    <property type="term" value="C:plasma membrane"/>
    <property type="evidence" value="ECO:0007669"/>
    <property type="project" value="TreeGrafter"/>
</dbReference>
<evidence type="ECO:0000256" key="1">
    <source>
        <dbReference type="ARBA" id="ARBA00004141"/>
    </source>
</evidence>
<evidence type="ECO:0000256" key="6">
    <source>
        <dbReference type="ARBA" id="ARBA00023136"/>
    </source>
</evidence>
<dbReference type="Gene3D" id="1.10.287.70">
    <property type="match status" value="2"/>
</dbReference>
<evidence type="ECO:0000313" key="11">
    <source>
        <dbReference type="EMBL" id="KIJ32390.1"/>
    </source>
</evidence>
<evidence type="ECO:0000313" key="12">
    <source>
        <dbReference type="Proteomes" id="UP000054279"/>
    </source>
</evidence>
<dbReference type="HOGENOM" id="CLU_013394_1_0_1"/>
<proteinExistence type="inferred from homology"/>
<keyword evidence="4 9" id="KW-1133">Transmembrane helix</keyword>
<dbReference type="GO" id="GO:0015271">
    <property type="term" value="F:outward rectifier potassium channel activity"/>
    <property type="evidence" value="ECO:0007669"/>
    <property type="project" value="TreeGrafter"/>
</dbReference>
<dbReference type="InterPro" id="IPR003280">
    <property type="entry name" value="2pore_dom_K_chnl"/>
</dbReference>
<dbReference type="Proteomes" id="UP000054279">
    <property type="component" value="Unassembled WGS sequence"/>
</dbReference>
<keyword evidence="7 8" id="KW-0407">Ion channel</keyword>
<dbReference type="OrthoDB" id="297496at2759"/>
<feature type="transmembrane region" description="Helical" evidence="9">
    <location>
        <begin position="66"/>
        <end position="88"/>
    </location>
</feature>
<dbReference type="PANTHER" id="PTHR11003:SF291">
    <property type="entry name" value="IP11374P"/>
    <property type="match status" value="1"/>
</dbReference>
<feature type="transmembrane region" description="Helical" evidence="9">
    <location>
        <begin position="344"/>
        <end position="362"/>
    </location>
</feature>
<evidence type="ECO:0000256" key="4">
    <source>
        <dbReference type="ARBA" id="ARBA00022989"/>
    </source>
</evidence>
<feature type="transmembrane region" description="Helical" evidence="9">
    <location>
        <begin position="234"/>
        <end position="258"/>
    </location>
</feature>
<reference evidence="11 12" key="1">
    <citation type="submission" date="2014-06" db="EMBL/GenBank/DDBJ databases">
        <title>Evolutionary Origins and Diversification of the Mycorrhizal Mutualists.</title>
        <authorList>
            <consortium name="DOE Joint Genome Institute"/>
            <consortium name="Mycorrhizal Genomics Consortium"/>
            <person name="Kohler A."/>
            <person name="Kuo A."/>
            <person name="Nagy L.G."/>
            <person name="Floudas D."/>
            <person name="Copeland A."/>
            <person name="Barry K.W."/>
            <person name="Cichocki N."/>
            <person name="Veneault-Fourrey C."/>
            <person name="LaButti K."/>
            <person name="Lindquist E.A."/>
            <person name="Lipzen A."/>
            <person name="Lundell T."/>
            <person name="Morin E."/>
            <person name="Murat C."/>
            <person name="Riley R."/>
            <person name="Ohm R."/>
            <person name="Sun H."/>
            <person name="Tunlid A."/>
            <person name="Henrissat B."/>
            <person name="Grigoriev I.V."/>
            <person name="Hibbett D.S."/>
            <person name="Martin F."/>
        </authorList>
    </citation>
    <scope>NUCLEOTIDE SEQUENCE [LARGE SCALE GENOMIC DNA]</scope>
    <source>
        <strain evidence="11 12">SS14</strain>
    </source>
</reference>
<dbReference type="EMBL" id="KN837227">
    <property type="protein sequence ID" value="KIJ32390.1"/>
    <property type="molecule type" value="Genomic_DNA"/>
</dbReference>
<evidence type="ECO:0000256" key="2">
    <source>
        <dbReference type="ARBA" id="ARBA00022448"/>
    </source>
</evidence>
<organism evidence="11 12">
    <name type="scientific">Sphaerobolus stellatus (strain SS14)</name>
    <dbReference type="NCBI Taxonomy" id="990650"/>
    <lineage>
        <taxon>Eukaryota</taxon>
        <taxon>Fungi</taxon>
        <taxon>Dikarya</taxon>
        <taxon>Basidiomycota</taxon>
        <taxon>Agaricomycotina</taxon>
        <taxon>Agaricomycetes</taxon>
        <taxon>Phallomycetidae</taxon>
        <taxon>Geastrales</taxon>
        <taxon>Sphaerobolaceae</taxon>
        <taxon>Sphaerobolus</taxon>
    </lineage>
</organism>
<dbReference type="SUPFAM" id="SSF81324">
    <property type="entry name" value="Voltage-gated potassium channels"/>
    <property type="match status" value="2"/>
</dbReference>
<keyword evidence="12" id="KW-1185">Reference proteome</keyword>
<dbReference type="PANTHER" id="PTHR11003">
    <property type="entry name" value="POTASSIUM CHANNEL, SUBFAMILY K"/>
    <property type="match status" value="1"/>
</dbReference>
<comment type="subcellular location">
    <subcellularLocation>
        <location evidence="1">Membrane</location>
        <topology evidence="1">Multi-pass membrane protein</topology>
    </subcellularLocation>
</comment>
<dbReference type="InterPro" id="IPR013099">
    <property type="entry name" value="K_chnl_dom"/>
</dbReference>
<keyword evidence="6 9" id="KW-0472">Membrane</keyword>
<protein>
    <recommendedName>
        <fullName evidence="10">Potassium channel domain-containing protein</fullName>
    </recommendedName>
</protein>
<feature type="transmembrane region" description="Helical" evidence="9">
    <location>
        <begin position="368"/>
        <end position="386"/>
    </location>
</feature>
<feature type="domain" description="Potassium channel" evidence="10">
    <location>
        <begin position="351"/>
        <end position="417"/>
    </location>
</feature>
<sequence length="426" mass="48208">MQLSKDQWKKLHSWAMVSPLLGAILAPFSTLFDIPALTEPWFIRFDPTVLLDPNKADSIPDKHENVALSVVGLAFNIIANVLLVVRFSSSLKWWRTATRLSVVSWIIKVVVALINLAVFGRVPPNAVHGEGFWCALISLLICVIITFLLIFHWILEARNQPLHNTPTDDQLSLRVAGRHFMNNVTLFIIDLAVFALLSSHFEHWTYLQGIYYSIVTSLTVGFGDFRPHTAVIRVLAFFFSVIAMAQLGNIIGMLIRFFTSRSQEKKAHSRIKYEQKRHEEELEKHIKAIRTTSSRNIRKSDSIDSGDMKTEKKQRLPVPDLHQEIEFLHRLAEEQESKARMWDMISSSAGLLVFWFVGAAIFSQLEGWGYGTGMYFTYVAFLTIGYGDFTPITPAGRVVFVLYSILAVPIMASFAVNAVQQSFGSI</sequence>
<keyword evidence="5 8" id="KW-0406">Ion transport</keyword>
<keyword evidence="3 8" id="KW-0812">Transmembrane</keyword>
<gene>
    <name evidence="11" type="ORF">M422DRAFT_265718</name>
</gene>
<feature type="transmembrane region" description="Helical" evidence="9">
    <location>
        <begin position="12"/>
        <end position="32"/>
    </location>
</feature>
<evidence type="ECO:0000256" key="8">
    <source>
        <dbReference type="RuleBase" id="RU003857"/>
    </source>
</evidence>
<dbReference type="GO" id="GO:0030322">
    <property type="term" value="P:stabilization of membrane potential"/>
    <property type="evidence" value="ECO:0007669"/>
    <property type="project" value="TreeGrafter"/>
</dbReference>
<dbReference type="AlphaFoldDB" id="A0A0C9V4L8"/>
<evidence type="ECO:0000256" key="7">
    <source>
        <dbReference type="ARBA" id="ARBA00023303"/>
    </source>
</evidence>
<feature type="domain" description="Potassium channel" evidence="10">
    <location>
        <begin position="188"/>
        <end position="259"/>
    </location>
</feature>
<keyword evidence="2 8" id="KW-0813">Transport</keyword>
<dbReference type="GO" id="GO:0022841">
    <property type="term" value="F:potassium ion leak channel activity"/>
    <property type="evidence" value="ECO:0007669"/>
    <property type="project" value="TreeGrafter"/>
</dbReference>
<evidence type="ECO:0000256" key="3">
    <source>
        <dbReference type="ARBA" id="ARBA00022692"/>
    </source>
</evidence>
<comment type="similarity">
    <text evidence="8">Belongs to the two pore domain potassium channel (TC 1.A.1.8) family.</text>
</comment>
<dbReference type="Pfam" id="PF07885">
    <property type="entry name" value="Ion_trans_2"/>
    <property type="match status" value="2"/>
</dbReference>
<feature type="transmembrane region" description="Helical" evidence="9">
    <location>
        <begin position="100"/>
        <end position="120"/>
    </location>
</feature>
<name>A0A0C9V4L8_SPHS4</name>
<evidence type="ECO:0000256" key="9">
    <source>
        <dbReference type="SAM" id="Phobius"/>
    </source>
</evidence>
<feature type="transmembrane region" description="Helical" evidence="9">
    <location>
        <begin position="132"/>
        <end position="155"/>
    </location>
</feature>
<evidence type="ECO:0000256" key="5">
    <source>
        <dbReference type="ARBA" id="ARBA00023065"/>
    </source>
</evidence>
<dbReference type="PRINTS" id="PR01333">
    <property type="entry name" value="2POREKCHANEL"/>
</dbReference>
<evidence type="ECO:0000259" key="10">
    <source>
        <dbReference type="Pfam" id="PF07885"/>
    </source>
</evidence>
<feature type="transmembrane region" description="Helical" evidence="9">
    <location>
        <begin position="180"/>
        <end position="201"/>
    </location>
</feature>